<dbReference type="GO" id="GO:0003677">
    <property type="term" value="F:DNA binding"/>
    <property type="evidence" value="ECO:0007669"/>
    <property type="project" value="UniProtKB-KW"/>
</dbReference>
<dbReference type="SMART" id="SM00418">
    <property type="entry name" value="HTH_ARSR"/>
    <property type="match status" value="1"/>
</dbReference>
<dbReference type="InterPro" id="IPR036390">
    <property type="entry name" value="WH_DNA-bd_sf"/>
</dbReference>
<keyword evidence="1" id="KW-0805">Transcription regulation</keyword>
<evidence type="ECO:0000313" key="5">
    <source>
        <dbReference type="EMBL" id="SBW09074.1"/>
    </source>
</evidence>
<keyword evidence="2" id="KW-0238">DNA-binding</keyword>
<evidence type="ECO:0000256" key="2">
    <source>
        <dbReference type="ARBA" id="ARBA00023125"/>
    </source>
</evidence>
<evidence type="ECO:0000256" key="3">
    <source>
        <dbReference type="ARBA" id="ARBA00023163"/>
    </source>
</evidence>
<dbReference type="PROSITE" id="PS50987">
    <property type="entry name" value="HTH_ARSR_2"/>
    <property type="match status" value="1"/>
</dbReference>
<dbReference type="PANTHER" id="PTHR33154:SF18">
    <property type="entry name" value="ARSENICAL RESISTANCE OPERON REPRESSOR"/>
    <property type="match status" value="1"/>
</dbReference>
<keyword evidence="3" id="KW-0804">Transcription</keyword>
<name>A0A212KBE8_9DELT</name>
<protein>
    <submittedName>
        <fullName evidence="5">ArsR family Bacterial regulatory protein</fullName>
    </submittedName>
</protein>
<accession>A0A212KBE8</accession>
<reference evidence="5" key="1">
    <citation type="submission" date="2016-04" db="EMBL/GenBank/DDBJ databases">
        <authorList>
            <person name="Evans L.H."/>
            <person name="Alamgir A."/>
            <person name="Owens N."/>
            <person name="Weber N.D."/>
            <person name="Virtaneva K."/>
            <person name="Barbian K."/>
            <person name="Babar A."/>
            <person name="Rosenke K."/>
        </authorList>
    </citation>
    <scope>NUCLEOTIDE SEQUENCE</scope>
    <source>
        <strain evidence="5">86</strain>
    </source>
</reference>
<dbReference type="CDD" id="cd00090">
    <property type="entry name" value="HTH_ARSR"/>
    <property type="match status" value="1"/>
</dbReference>
<dbReference type="SUPFAM" id="SSF46785">
    <property type="entry name" value="Winged helix' DNA-binding domain"/>
    <property type="match status" value="1"/>
</dbReference>
<gene>
    <name evidence="5" type="ORF">KL86DPRO_50059</name>
</gene>
<sequence length="144" mass="16172">MFDFMTVAKALTDENRVRILMALRDREMCVCQVTGFLDLSPSTTSKHLSILKQARLIESRKKGKWVYYRLADGKNPIVQGALAWVVAGIGDSPVVREDARRIEDILERERALCGAMGSDTDTFHSLEIHTLSDPDMDALSTEEN</sequence>
<evidence type="ECO:0000259" key="4">
    <source>
        <dbReference type="PROSITE" id="PS50987"/>
    </source>
</evidence>
<organism evidence="5">
    <name type="scientific">uncultured delta proteobacterium</name>
    <dbReference type="NCBI Taxonomy" id="34034"/>
    <lineage>
        <taxon>Bacteria</taxon>
        <taxon>Deltaproteobacteria</taxon>
        <taxon>environmental samples</taxon>
    </lineage>
</organism>
<dbReference type="GO" id="GO:0003700">
    <property type="term" value="F:DNA-binding transcription factor activity"/>
    <property type="evidence" value="ECO:0007669"/>
    <property type="project" value="InterPro"/>
</dbReference>
<dbReference type="Pfam" id="PF01022">
    <property type="entry name" value="HTH_5"/>
    <property type="match status" value="1"/>
</dbReference>
<proteinExistence type="predicted"/>
<evidence type="ECO:0000256" key="1">
    <source>
        <dbReference type="ARBA" id="ARBA00023015"/>
    </source>
</evidence>
<dbReference type="PRINTS" id="PR00778">
    <property type="entry name" value="HTHARSR"/>
</dbReference>
<dbReference type="InterPro" id="IPR051081">
    <property type="entry name" value="HTH_MetalResp_TranReg"/>
</dbReference>
<dbReference type="AlphaFoldDB" id="A0A212KBE8"/>
<dbReference type="Gene3D" id="1.10.10.10">
    <property type="entry name" value="Winged helix-like DNA-binding domain superfamily/Winged helix DNA-binding domain"/>
    <property type="match status" value="1"/>
</dbReference>
<dbReference type="PANTHER" id="PTHR33154">
    <property type="entry name" value="TRANSCRIPTIONAL REGULATOR, ARSR FAMILY"/>
    <property type="match status" value="1"/>
</dbReference>
<feature type="domain" description="HTH arsR-type" evidence="4">
    <location>
        <begin position="1"/>
        <end position="93"/>
    </location>
</feature>
<dbReference type="InterPro" id="IPR036388">
    <property type="entry name" value="WH-like_DNA-bd_sf"/>
</dbReference>
<dbReference type="InterPro" id="IPR011991">
    <property type="entry name" value="ArsR-like_HTH"/>
</dbReference>
<dbReference type="InterPro" id="IPR001845">
    <property type="entry name" value="HTH_ArsR_DNA-bd_dom"/>
</dbReference>
<dbReference type="NCBIfam" id="NF033788">
    <property type="entry name" value="HTH_metalloreg"/>
    <property type="match status" value="1"/>
</dbReference>
<dbReference type="EMBL" id="FLUQ01000005">
    <property type="protein sequence ID" value="SBW09074.1"/>
    <property type="molecule type" value="Genomic_DNA"/>
</dbReference>